<sequence>MKTQIQAILNDSGTLFHFTSSPLTGADDRAWFLIESTVSNLREAVHRSVTHILTISGLTKEIFAIDCDFTALIVTVTYEPSCLSDKTLALNTLEAMKCRVDVISGQPVTFYYQEGKGVCWTPEIISEQRETIIYVAQSFGFLLEEEETDSAIYAQRIREYSCHPRSQYGANLIESLGAPLLAQHFS</sequence>
<proteinExistence type="predicted"/>
<accession>A0ABN4LW82</accession>
<geneLocation type="plasmid" evidence="1 2">
    <name>pASTE61-200</name>
</geneLocation>
<evidence type="ECO:0000313" key="1">
    <source>
        <dbReference type="EMBL" id="AMJ76600.1"/>
    </source>
</evidence>
<name>A0ABN4LW82_9ALTE</name>
<dbReference type="EMBL" id="CP013927">
    <property type="protein sequence ID" value="AMJ76600.1"/>
    <property type="molecule type" value="Genomic_DNA"/>
</dbReference>
<keyword evidence="2" id="KW-1185">Reference proteome</keyword>
<keyword evidence="1" id="KW-0614">Plasmid</keyword>
<dbReference type="RefSeq" id="WP_061093641.1">
    <property type="nucleotide sequence ID" value="NZ_CP013927.1"/>
</dbReference>
<dbReference type="Proteomes" id="UP000056750">
    <property type="component" value="Plasmid pASTE61-200"/>
</dbReference>
<protein>
    <submittedName>
        <fullName evidence="1">Uncharacterized protein</fullName>
    </submittedName>
</protein>
<evidence type="ECO:0000313" key="2">
    <source>
        <dbReference type="Proteomes" id="UP000056750"/>
    </source>
</evidence>
<reference evidence="1 2" key="1">
    <citation type="submission" date="2015-12" db="EMBL/GenBank/DDBJ databases">
        <title>Intraspecies pangenome expansion in the marine bacterium Alteromonas.</title>
        <authorList>
            <person name="Lopez-Perez M."/>
            <person name="Rodriguez-Valera F."/>
        </authorList>
    </citation>
    <scope>NUCLEOTIDE SEQUENCE [LARGE SCALE GENOMIC DNA]</scope>
    <source>
        <strain evidence="1 2">LMG 21861</strain>
        <plasmid evidence="1 2">pASTE61-200</plasmid>
    </source>
</reference>
<gene>
    <name evidence="1" type="ORF">AVL57_00185</name>
</gene>
<organism evidence="1 2">
    <name type="scientific">Alteromonas stellipolaris</name>
    <dbReference type="NCBI Taxonomy" id="233316"/>
    <lineage>
        <taxon>Bacteria</taxon>
        <taxon>Pseudomonadati</taxon>
        <taxon>Pseudomonadota</taxon>
        <taxon>Gammaproteobacteria</taxon>
        <taxon>Alteromonadales</taxon>
        <taxon>Alteromonadaceae</taxon>
        <taxon>Alteromonas/Salinimonas group</taxon>
        <taxon>Alteromonas</taxon>
    </lineage>
</organism>